<accession>A0A4Y1RA69</accession>
<dbReference type="AlphaFoldDB" id="A0A4Y1RA69"/>
<organism evidence="1">
    <name type="scientific">Prunus dulcis</name>
    <name type="common">Almond</name>
    <name type="synonym">Amygdalus dulcis</name>
    <dbReference type="NCBI Taxonomy" id="3755"/>
    <lineage>
        <taxon>Eukaryota</taxon>
        <taxon>Viridiplantae</taxon>
        <taxon>Streptophyta</taxon>
        <taxon>Embryophyta</taxon>
        <taxon>Tracheophyta</taxon>
        <taxon>Spermatophyta</taxon>
        <taxon>Magnoliopsida</taxon>
        <taxon>eudicotyledons</taxon>
        <taxon>Gunneridae</taxon>
        <taxon>Pentapetalae</taxon>
        <taxon>rosids</taxon>
        <taxon>fabids</taxon>
        <taxon>Rosales</taxon>
        <taxon>Rosaceae</taxon>
        <taxon>Amygdaloideae</taxon>
        <taxon>Amygdaleae</taxon>
        <taxon>Prunus</taxon>
    </lineage>
</organism>
<evidence type="ECO:0000313" key="1">
    <source>
        <dbReference type="EMBL" id="BBH01104.1"/>
    </source>
</evidence>
<feature type="non-terminal residue" evidence="1">
    <location>
        <position position="367"/>
    </location>
</feature>
<proteinExistence type="predicted"/>
<gene>
    <name evidence="1" type="ORF">Prudu_011267</name>
</gene>
<feature type="non-terminal residue" evidence="1">
    <location>
        <position position="1"/>
    </location>
</feature>
<name>A0A4Y1RA69_PRUDU</name>
<sequence length="367" mass="41015">LDVINGSPRPQTEILRPKYPFPNHLQNPASLGAFVIFFLPTSPGALTQCSSFNRFLHTQIPINDAVSSAADFTATLVSISLWLRRGKMTKLTILINYDGKWVNSLYKGDPVPVDFTSETQANSGCGDGLIPDDLENDKPHDNIEVYVEHNNLRHDDVPHDNLQFDEKPRASLQFDNVLHDSLQFDEKPRASLQFDNVLHDSLQFDVPCDNMQLDVSLNPPNSPPCAGYSLKLTEKGRSTRVFRVNTNQKISSRICRKILGVNISYRKAWMASQCALEDIRGSPKEFSCTRRSCEGHKKEGIKSLGEEQSTWKCGKCGATGHYCKTYKNCITLHINSESLPSKDVTMCRVIKMLFCLPAPAAKNGGVR</sequence>
<dbReference type="EMBL" id="AP019300">
    <property type="protein sequence ID" value="BBH01104.1"/>
    <property type="molecule type" value="Genomic_DNA"/>
</dbReference>
<reference evidence="1" key="1">
    <citation type="journal article" date="2019" name="Science">
        <title>Mutation of a bHLH transcription factor allowed almond domestication.</title>
        <authorList>
            <person name="Sanchez-Perez R."/>
            <person name="Pavan S."/>
            <person name="Mazzeo R."/>
            <person name="Moldovan C."/>
            <person name="Aiese Cigliano R."/>
            <person name="Del Cueto J."/>
            <person name="Ricciardi F."/>
            <person name="Lotti C."/>
            <person name="Ricciardi L."/>
            <person name="Dicenta F."/>
            <person name="Lopez-Marques R.L."/>
            <person name="Lindberg Moller B."/>
        </authorList>
    </citation>
    <scope>NUCLEOTIDE SEQUENCE</scope>
</reference>
<protein>
    <submittedName>
        <fullName evidence="1">Zinc finger protein 2</fullName>
    </submittedName>
</protein>